<feature type="compositionally biased region" description="Basic and acidic residues" evidence="2">
    <location>
        <begin position="544"/>
        <end position="554"/>
    </location>
</feature>
<dbReference type="PANTHER" id="PTHR24115">
    <property type="entry name" value="KINESIN-RELATED"/>
    <property type="match status" value="1"/>
</dbReference>
<keyword evidence="5" id="KW-1185">Reference proteome</keyword>
<dbReference type="Pfam" id="PF00225">
    <property type="entry name" value="Kinesin"/>
    <property type="match status" value="1"/>
</dbReference>
<keyword evidence="1" id="KW-0505">Motor protein</keyword>
<dbReference type="GO" id="GO:0016887">
    <property type="term" value="F:ATP hydrolysis activity"/>
    <property type="evidence" value="ECO:0007669"/>
    <property type="project" value="TreeGrafter"/>
</dbReference>
<dbReference type="GO" id="GO:0005871">
    <property type="term" value="C:kinesin complex"/>
    <property type="evidence" value="ECO:0007669"/>
    <property type="project" value="TreeGrafter"/>
</dbReference>
<evidence type="ECO:0000313" key="4">
    <source>
        <dbReference type="EMBL" id="CUG87966.1"/>
    </source>
</evidence>
<dbReference type="GO" id="GO:0008017">
    <property type="term" value="F:microtubule binding"/>
    <property type="evidence" value="ECO:0007669"/>
    <property type="project" value="InterPro"/>
</dbReference>
<accession>A0A0S4J971</accession>
<dbReference type="VEuPathDB" id="TriTrypDB:BSAL_12915"/>
<feature type="region of interest" description="Disordered" evidence="2">
    <location>
        <begin position="533"/>
        <end position="554"/>
    </location>
</feature>
<dbReference type="GO" id="GO:0003777">
    <property type="term" value="F:microtubule motor activity"/>
    <property type="evidence" value="ECO:0007669"/>
    <property type="project" value="InterPro"/>
</dbReference>
<dbReference type="PANTHER" id="PTHR24115:SF799">
    <property type="entry name" value="KINESIN-LIKE PROTEIN"/>
    <property type="match status" value="1"/>
</dbReference>
<feature type="region of interest" description="Disordered" evidence="2">
    <location>
        <begin position="463"/>
        <end position="495"/>
    </location>
</feature>
<keyword evidence="1" id="KW-0547">Nucleotide-binding</keyword>
<organism evidence="4 5">
    <name type="scientific">Bodo saltans</name>
    <name type="common">Flagellated protozoan</name>
    <dbReference type="NCBI Taxonomy" id="75058"/>
    <lineage>
        <taxon>Eukaryota</taxon>
        <taxon>Discoba</taxon>
        <taxon>Euglenozoa</taxon>
        <taxon>Kinetoplastea</taxon>
        <taxon>Metakinetoplastina</taxon>
        <taxon>Eubodonida</taxon>
        <taxon>Bodonidae</taxon>
        <taxon>Bodo</taxon>
    </lineage>
</organism>
<dbReference type="AlphaFoldDB" id="A0A0S4J971"/>
<evidence type="ECO:0000256" key="1">
    <source>
        <dbReference type="PROSITE-ProRule" id="PRU00283"/>
    </source>
</evidence>
<dbReference type="Proteomes" id="UP000051952">
    <property type="component" value="Unassembled WGS sequence"/>
</dbReference>
<evidence type="ECO:0000259" key="3">
    <source>
        <dbReference type="PROSITE" id="PS50067"/>
    </source>
</evidence>
<sequence length="554" mass="59960">MPSIPLVTELGAKADTFQALLNSSKIPSSVEKSLLPMATPNEMFTLADSRIFVRSRPVIPFDQQPMGDVGIVHKIDGFKDAVLMAPKVSVSGQCSIETSRIALDGIFVGSEDSTEYIYESSCSPLLALSVGGASTCVLCYGQTGSGKTFTTSGLMKLFAADIRPYLDTHSISMTVVEVQASVNLDLLNNSPVQVVEDPSGEIQLLGATEYPIDNSRHMLELISSAAAARSTKATGRNEQSSRSHMIVRVRFVPKSTNWAKPGLLFVADLAGSENTADSATHDKTRQMEAKFINSSLMTLKDCIRARAMSGSSDKHLHIPFRQSPLTLILRDCFELAVRRPTKTVVIACTSPLLRDARHTIGTLRYASLLAVAPPPVVVALSADDPNGWDRKTALEFLVKASRGRISSPELVLPEGDGRALVHIPEAEFITRIVTTHSSITEKSAKMVYTEVWKAVVDARTKTRQALKGGPSKALNRAPVPSAPENRDPAPVSSRPAIVQQQVRRPGNVSPVPVEEIRRPVVVASLGKENVLRKNLPAPGSANWRSERESGWVVE</sequence>
<dbReference type="OMA" id="AFEIYLW"/>
<dbReference type="PRINTS" id="PR00380">
    <property type="entry name" value="KINESINHEAVY"/>
</dbReference>
<protein>
    <submittedName>
        <fullName evidence="4">Kinesin, putative</fullName>
    </submittedName>
</protein>
<dbReference type="Gene3D" id="3.40.850.10">
    <property type="entry name" value="Kinesin motor domain"/>
    <property type="match status" value="1"/>
</dbReference>
<dbReference type="SMART" id="SM00129">
    <property type="entry name" value="KISc"/>
    <property type="match status" value="1"/>
</dbReference>
<dbReference type="InterPro" id="IPR036961">
    <property type="entry name" value="Kinesin_motor_dom_sf"/>
</dbReference>
<name>A0A0S4J971_BODSA</name>
<reference evidence="5" key="1">
    <citation type="submission" date="2015-09" db="EMBL/GenBank/DDBJ databases">
        <authorList>
            <consortium name="Pathogen Informatics"/>
        </authorList>
    </citation>
    <scope>NUCLEOTIDE SEQUENCE [LARGE SCALE GENOMIC DNA]</scope>
    <source>
        <strain evidence="5">Lake Konstanz</strain>
    </source>
</reference>
<dbReference type="InterPro" id="IPR027640">
    <property type="entry name" value="Kinesin-like_fam"/>
</dbReference>
<dbReference type="GO" id="GO:0005874">
    <property type="term" value="C:microtubule"/>
    <property type="evidence" value="ECO:0007669"/>
    <property type="project" value="TreeGrafter"/>
</dbReference>
<dbReference type="PROSITE" id="PS50067">
    <property type="entry name" value="KINESIN_MOTOR_2"/>
    <property type="match status" value="1"/>
</dbReference>
<comment type="similarity">
    <text evidence="1">Belongs to the TRAFAC class myosin-kinesin ATPase superfamily. Kinesin family.</text>
</comment>
<gene>
    <name evidence="4" type="ORF">BSAL_12915</name>
</gene>
<keyword evidence="1" id="KW-0067">ATP-binding</keyword>
<dbReference type="GO" id="GO:0007018">
    <property type="term" value="P:microtubule-based movement"/>
    <property type="evidence" value="ECO:0007669"/>
    <property type="project" value="InterPro"/>
</dbReference>
<dbReference type="GO" id="GO:0005524">
    <property type="term" value="F:ATP binding"/>
    <property type="evidence" value="ECO:0007669"/>
    <property type="project" value="UniProtKB-UniRule"/>
</dbReference>
<dbReference type="EMBL" id="CYKH01001604">
    <property type="protein sequence ID" value="CUG87966.1"/>
    <property type="molecule type" value="Genomic_DNA"/>
</dbReference>
<feature type="binding site" evidence="1">
    <location>
        <begin position="141"/>
        <end position="148"/>
    </location>
    <ligand>
        <name>ATP</name>
        <dbReference type="ChEBI" id="CHEBI:30616"/>
    </ligand>
</feature>
<feature type="domain" description="Kinesin motor" evidence="3">
    <location>
        <begin position="48"/>
        <end position="372"/>
    </location>
</feature>
<dbReference type="InterPro" id="IPR027417">
    <property type="entry name" value="P-loop_NTPase"/>
</dbReference>
<evidence type="ECO:0000313" key="5">
    <source>
        <dbReference type="Proteomes" id="UP000051952"/>
    </source>
</evidence>
<dbReference type="InterPro" id="IPR001752">
    <property type="entry name" value="Kinesin_motor_dom"/>
</dbReference>
<proteinExistence type="inferred from homology"/>
<dbReference type="OrthoDB" id="3176171at2759"/>
<dbReference type="SUPFAM" id="SSF52540">
    <property type="entry name" value="P-loop containing nucleoside triphosphate hydrolases"/>
    <property type="match status" value="1"/>
</dbReference>
<evidence type="ECO:0000256" key="2">
    <source>
        <dbReference type="SAM" id="MobiDB-lite"/>
    </source>
</evidence>